<feature type="compositionally biased region" description="Low complexity" evidence="2">
    <location>
        <begin position="451"/>
        <end position="462"/>
    </location>
</feature>
<dbReference type="EMBL" id="JAANYQ010000008">
    <property type="protein sequence ID" value="KAF4122751.1"/>
    <property type="molecule type" value="Genomic_DNA"/>
</dbReference>
<feature type="compositionally biased region" description="Low complexity" evidence="2">
    <location>
        <begin position="89"/>
        <end position="102"/>
    </location>
</feature>
<dbReference type="GeneID" id="55973281"/>
<feature type="compositionally biased region" description="Low complexity" evidence="2">
    <location>
        <begin position="374"/>
        <end position="384"/>
    </location>
</feature>
<accession>A0A9P4YTD0</accession>
<sequence length="556" mass="60983">MSSDSESETRRPNGVTPIAGTPPLEPSTPPDASQVTLPSTEAPPSPTIIEASQSFQSDIIDGSSAVAAAEAAAAATTVIPSSLTPPPSTQVQQQQSHQNGTTVHDARLCRLSPSQESSFVSPPATVHNNVRDRDLLSEYSPPSAAQMREASADQLRAMLTKCIDENKRLKMETAHHRLQYNLLNLQATEDAKRSEVELEMLRKEIDALRDAEHTRQARHELSSFDEAMQTKYLDAKADCEEALSVIDGLERRLKNAKRIIQDKDGEVVLLIDERARLLNRIRENREHTNKLRSPGGIFHAASRNSQTQHQHQHQHQHEPTPSSHKHQAEAQPRSLAENESGHGLSTLIEALSQDNNSEPSTPVASSSATRFNPRSSAATAGRRAASAKRHTRNAQSMSSLPTTPISQPRGPHALLLPSADLVPQTEPPQWHDQRQERRGAKRRGSRESTISAEAGDSEGSSAKLATSRHRHQDQDTDVFDSQASRAATELLRRQRSLDMKEAADRHDGRLLSDLRSDVDKRRGADDDGQGSPLKKSRVGGGTLEQRRLGLGIQHGQ</sequence>
<feature type="compositionally biased region" description="Polar residues" evidence="2">
    <location>
        <begin position="30"/>
        <end position="39"/>
    </location>
</feature>
<evidence type="ECO:0000313" key="3">
    <source>
        <dbReference type="EMBL" id="KAF4122751.1"/>
    </source>
</evidence>
<feature type="region of interest" description="Disordered" evidence="2">
    <location>
        <begin position="498"/>
        <end position="556"/>
    </location>
</feature>
<reference evidence="3" key="1">
    <citation type="submission" date="2020-03" db="EMBL/GenBank/DDBJ databases">
        <title>Site-based positive gene gene selection in Geosmithia morbida across the United States reveals a broad range of putative effectors and factors for local host and environmental adapation.</title>
        <authorList>
            <person name="Onufrak A."/>
            <person name="Murdoch R.W."/>
            <person name="Gazis R."/>
            <person name="Huff M."/>
            <person name="Staton M."/>
            <person name="Klingeman W."/>
            <person name="Hadziabdic D."/>
        </authorList>
    </citation>
    <scope>NUCLEOTIDE SEQUENCE</scope>
    <source>
        <strain evidence="3">1262</strain>
    </source>
</reference>
<keyword evidence="1" id="KW-0175">Coiled coil</keyword>
<feature type="coiled-coil region" evidence="1">
    <location>
        <begin position="239"/>
        <end position="266"/>
    </location>
</feature>
<comment type="caution">
    <text evidence="3">The sequence shown here is derived from an EMBL/GenBank/DDBJ whole genome shotgun (WGS) entry which is preliminary data.</text>
</comment>
<feature type="coiled-coil region" evidence="1">
    <location>
        <begin position="152"/>
        <end position="211"/>
    </location>
</feature>
<feature type="region of interest" description="Disordered" evidence="2">
    <location>
        <begin position="1"/>
        <end position="48"/>
    </location>
</feature>
<protein>
    <submittedName>
        <fullName evidence="3">Thiolase, C-terminal domain</fullName>
    </submittedName>
</protein>
<dbReference type="OrthoDB" id="5404651at2759"/>
<keyword evidence="4" id="KW-1185">Reference proteome</keyword>
<evidence type="ECO:0000256" key="2">
    <source>
        <dbReference type="SAM" id="MobiDB-lite"/>
    </source>
</evidence>
<evidence type="ECO:0000313" key="4">
    <source>
        <dbReference type="Proteomes" id="UP000749293"/>
    </source>
</evidence>
<feature type="region of interest" description="Disordered" evidence="2">
    <location>
        <begin position="80"/>
        <end position="102"/>
    </location>
</feature>
<dbReference type="Proteomes" id="UP000749293">
    <property type="component" value="Unassembled WGS sequence"/>
</dbReference>
<proteinExistence type="predicted"/>
<name>A0A9P4YTD0_9HYPO</name>
<dbReference type="RefSeq" id="XP_035321403.1">
    <property type="nucleotide sequence ID" value="XM_035469023.1"/>
</dbReference>
<feature type="region of interest" description="Disordered" evidence="2">
    <location>
        <begin position="352"/>
        <end position="482"/>
    </location>
</feature>
<dbReference type="AlphaFoldDB" id="A0A9P4YTD0"/>
<feature type="compositionally biased region" description="Polar residues" evidence="2">
    <location>
        <begin position="393"/>
        <end position="406"/>
    </location>
</feature>
<gene>
    <name evidence="3" type="ORF">GMORB2_7058</name>
</gene>
<evidence type="ECO:0000256" key="1">
    <source>
        <dbReference type="SAM" id="Coils"/>
    </source>
</evidence>
<feature type="compositionally biased region" description="Basic and acidic residues" evidence="2">
    <location>
        <begin position="498"/>
        <end position="525"/>
    </location>
</feature>
<feature type="compositionally biased region" description="Basic and acidic residues" evidence="2">
    <location>
        <begin position="429"/>
        <end position="438"/>
    </location>
</feature>
<organism evidence="3 4">
    <name type="scientific">Geosmithia morbida</name>
    <dbReference type="NCBI Taxonomy" id="1094350"/>
    <lineage>
        <taxon>Eukaryota</taxon>
        <taxon>Fungi</taxon>
        <taxon>Dikarya</taxon>
        <taxon>Ascomycota</taxon>
        <taxon>Pezizomycotina</taxon>
        <taxon>Sordariomycetes</taxon>
        <taxon>Hypocreomycetidae</taxon>
        <taxon>Hypocreales</taxon>
        <taxon>Bionectriaceae</taxon>
        <taxon>Geosmithia</taxon>
    </lineage>
</organism>
<feature type="compositionally biased region" description="Polar residues" evidence="2">
    <location>
        <begin position="352"/>
        <end position="373"/>
    </location>
</feature>
<feature type="region of interest" description="Disordered" evidence="2">
    <location>
        <begin position="286"/>
        <end position="339"/>
    </location>
</feature>